<dbReference type="AlphaFoldDB" id="A0A0A1YMG7"/>
<keyword evidence="2" id="KW-1185">Reference proteome</keyword>
<comment type="caution">
    <text evidence="1">The sequence shown here is derived from an EMBL/GenBank/DDBJ whole genome shotgun (WGS) entry which is preliminary data.</text>
</comment>
<proteinExistence type="predicted"/>
<accession>A0A0A1YMG7</accession>
<gene>
    <name evidence="1" type="ORF">TMS3_0103880</name>
</gene>
<evidence type="ECO:0008006" key="3">
    <source>
        <dbReference type="Google" id="ProtNLM"/>
    </source>
</evidence>
<sequence length="148" mass="16744">MSMPTEKLKVATELLDRALCMYYEGNSYFAALHLAGGAEEVLGAYVERSGRESSFKSLLHGAVKLSKFFGDGVESKTKDIAAIMNYAKNRTKHMDEEGDDHVYFDPKVEARDLLDRAVSNYYTLMNFHELPETELLRRFNQELIGHGA</sequence>
<evidence type="ECO:0000313" key="1">
    <source>
        <dbReference type="EMBL" id="KFX71090.1"/>
    </source>
</evidence>
<organism evidence="1 2">
    <name type="scientific">Pseudomonas taeanensis MS-3</name>
    <dbReference type="NCBI Taxonomy" id="1395571"/>
    <lineage>
        <taxon>Bacteria</taxon>
        <taxon>Pseudomonadati</taxon>
        <taxon>Pseudomonadota</taxon>
        <taxon>Gammaproteobacteria</taxon>
        <taxon>Pseudomonadales</taxon>
        <taxon>Pseudomonadaceae</taxon>
        <taxon>Pseudomonas</taxon>
    </lineage>
</organism>
<dbReference type="EMBL" id="AWSQ01000001">
    <property type="protein sequence ID" value="KFX71090.1"/>
    <property type="molecule type" value="Genomic_DNA"/>
</dbReference>
<dbReference type="Proteomes" id="UP000030063">
    <property type="component" value="Unassembled WGS sequence"/>
</dbReference>
<name>A0A0A1YMG7_9PSED</name>
<dbReference type="OrthoDB" id="6059044at2"/>
<evidence type="ECO:0000313" key="2">
    <source>
        <dbReference type="Proteomes" id="UP000030063"/>
    </source>
</evidence>
<reference evidence="1 2" key="1">
    <citation type="journal article" date="2014" name="Genome Announc.">
        <title>Draft Genome Sequence of Petroleum Oil-Degrading Marine Bacterium Pseudomonas taeanensis Strain MS-3, Isolated from a Crude Oil-Contaminated Seashore.</title>
        <authorList>
            <person name="Lee S.Y."/>
            <person name="Kim S.H."/>
            <person name="Lee D.G."/>
            <person name="Shin S."/>
            <person name="Yun S.H."/>
            <person name="Choi C.W."/>
            <person name="Chung Y.H."/>
            <person name="Choi J.S."/>
            <person name="Kahng H.Y."/>
            <person name="Kim S.I."/>
        </authorList>
    </citation>
    <scope>NUCLEOTIDE SEQUENCE [LARGE SCALE GENOMIC DNA]</scope>
    <source>
        <strain evidence="1 2">MS-3</strain>
    </source>
</reference>
<dbReference type="STRING" id="1395571.TMS3_0103880"/>
<dbReference type="eggNOG" id="ENOG5033P3X">
    <property type="taxonomic scope" value="Bacteria"/>
</dbReference>
<protein>
    <recommendedName>
        <fullName evidence="3">HEPN domain-containing protein</fullName>
    </recommendedName>
</protein>